<sequence length="166" mass="18386">MTKTLVLYFSATKTTQRVAEQLAQKLGADIHELRAQQPYTAADLNWHDPKSRTSIEQHQHASRVAVDPASLPDVSGYQTVLVGHPVWWGIPPRLIDDTLDHLDLNGKRVAGFATSGGSDYGRSQRNLARTLRENHSTADLLPGAVVMNGRQIDQWLRKLKVAESLG</sequence>
<dbReference type="Gene3D" id="3.40.50.360">
    <property type="match status" value="1"/>
</dbReference>
<evidence type="ECO:0000259" key="1">
    <source>
        <dbReference type="PROSITE" id="PS50902"/>
    </source>
</evidence>
<feature type="domain" description="Flavodoxin-like" evidence="1">
    <location>
        <begin position="4"/>
        <end position="166"/>
    </location>
</feature>
<reference evidence="2 3" key="1">
    <citation type="journal article" date="2015" name="Genome Announc.">
        <title>Expanding the biotechnology potential of lactobacilli through comparative genomics of 213 strains and associated genera.</title>
        <authorList>
            <person name="Sun Z."/>
            <person name="Harris H.M."/>
            <person name="McCann A."/>
            <person name="Guo C."/>
            <person name="Argimon S."/>
            <person name="Zhang W."/>
            <person name="Yang X."/>
            <person name="Jeffery I.B."/>
            <person name="Cooney J.C."/>
            <person name="Kagawa T.F."/>
            <person name="Liu W."/>
            <person name="Song Y."/>
            <person name="Salvetti E."/>
            <person name="Wrobel A."/>
            <person name="Rasinkangas P."/>
            <person name="Parkhill J."/>
            <person name="Rea M.C."/>
            <person name="O'Sullivan O."/>
            <person name="Ritari J."/>
            <person name="Douillard F.P."/>
            <person name="Paul Ross R."/>
            <person name="Yang R."/>
            <person name="Briner A.E."/>
            <person name="Felis G.E."/>
            <person name="de Vos W.M."/>
            <person name="Barrangou R."/>
            <person name="Klaenhammer T.R."/>
            <person name="Caufield P.W."/>
            <person name="Cui Y."/>
            <person name="Zhang H."/>
            <person name="O'Toole P.W."/>
        </authorList>
    </citation>
    <scope>NUCLEOTIDE SEQUENCE [LARGE SCALE GENOMIC DNA]</scope>
    <source>
        <strain evidence="2 3">DSM 19117</strain>
    </source>
</reference>
<gene>
    <name evidence="2" type="ORF">FD30_GL001466</name>
</gene>
<dbReference type="PANTHER" id="PTHR39201">
    <property type="entry name" value="EXPORTED PROTEIN-RELATED"/>
    <property type="match status" value="1"/>
</dbReference>
<organism evidence="2 3">
    <name type="scientific">Levilactobacillus namurensis DSM 19117</name>
    <dbReference type="NCBI Taxonomy" id="1423773"/>
    <lineage>
        <taxon>Bacteria</taxon>
        <taxon>Bacillati</taxon>
        <taxon>Bacillota</taxon>
        <taxon>Bacilli</taxon>
        <taxon>Lactobacillales</taxon>
        <taxon>Lactobacillaceae</taxon>
        <taxon>Levilactobacillus</taxon>
    </lineage>
</organism>
<dbReference type="InterPro" id="IPR008254">
    <property type="entry name" value="Flavodoxin/NO_synth"/>
</dbReference>
<accession>A0A0R1JYI3</accession>
<evidence type="ECO:0000313" key="3">
    <source>
        <dbReference type="Proteomes" id="UP000051162"/>
    </source>
</evidence>
<dbReference type="Pfam" id="PF12682">
    <property type="entry name" value="Flavodoxin_4"/>
    <property type="match status" value="1"/>
</dbReference>
<dbReference type="GO" id="GO:0010181">
    <property type="term" value="F:FMN binding"/>
    <property type="evidence" value="ECO:0007669"/>
    <property type="project" value="InterPro"/>
</dbReference>
<dbReference type="PANTHER" id="PTHR39201:SF1">
    <property type="entry name" value="FLAVODOXIN-LIKE DOMAIN-CONTAINING PROTEIN"/>
    <property type="match status" value="1"/>
</dbReference>
<dbReference type="RefSeq" id="WP_056944035.1">
    <property type="nucleotide sequence ID" value="NZ_AZDT01000021.1"/>
</dbReference>
<proteinExistence type="predicted"/>
<dbReference type="GO" id="GO:0016651">
    <property type="term" value="F:oxidoreductase activity, acting on NAD(P)H"/>
    <property type="evidence" value="ECO:0007669"/>
    <property type="project" value="UniProtKB-ARBA"/>
</dbReference>
<dbReference type="GeneID" id="84781955"/>
<dbReference type="AlphaFoldDB" id="A0A0R1JYI3"/>
<evidence type="ECO:0000313" key="2">
    <source>
        <dbReference type="EMBL" id="KRK76294.1"/>
    </source>
</evidence>
<comment type="caution">
    <text evidence="2">The sequence shown here is derived from an EMBL/GenBank/DDBJ whole genome shotgun (WGS) entry which is preliminary data.</text>
</comment>
<name>A0A0R1JYI3_9LACO</name>
<dbReference type="Proteomes" id="UP000051162">
    <property type="component" value="Unassembled WGS sequence"/>
</dbReference>
<dbReference type="EMBL" id="AZDT01000021">
    <property type="protein sequence ID" value="KRK76294.1"/>
    <property type="molecule type" value="Genomic_DNA"/>
</dbReference>
<dbReference type="PROSITE" id="PS50902">
    <property type="entry name" value="FLAVODOXIN_LIKE"/>
    <property type="match status" value="1"/>
</dbReference>
<keyword evidence="3" id="KW-1185">Reference proteome</keyword>
<dbReference type="SUPFAM" id="SSF52218">
    <property type="entry name" value="Flavoproteins"/>
    <property type="match status" value="1"/>
</dbReference>
<dbReference type="STRING" id="1423773.FD30_GL001466"/>
<protein>
    <submittedName>
        <fullName evidence="2">Flavodoxin family protein</fullName>
    </submittedName>
</protein>
<dbReference type="InterPro" id="IPR029039">
    <property type="entry name" value="Flavoprotein-like_sf"/>
</dbReference>
<dbReference type="PATRIC" id="fig|1423773.3.peg.1503"/>
<dbReference type="OrthoDB" id="9806505at2"/>